<evidence type="ECO:0000256" key="2">
    <source>
        <dbReference type="ARBA" id="ARBA00022771"/>
    </source>
</evidence>
<evidence type="ECO:0000313" key="5">
    <source>
        <dbReference type="EMBL" id="WMV26484.1"/>
    </source>
</evidence>
<dbReference type="Gene3D" id="2.30.30.1150">
    <property type="match status" value="1"/>
</dbReference>
<keyword evidence="1" id="KW-0479">Metal-binding</keyword>
<keyword evidence="3" id="KW-0862">Zinc</keyword>
<dbReference type="GO" id="GO:0008270">
    <property type="term" value="F:zinc ion binding"/>
    <property type="evidence" value="ECO:0007669"/>
    <property type="project" value="UniProtKB-KW"/>
</dbReference>
<dbReference type="InterPro" id="IPR011011">
    <property type="entry name" value="Znf_FYVE_PHD"/>
</dbReference>
<accession>A0AAF0TNX9</accession>
<name>A0AAF0TNX9_SOLVR</name>
<protein>
    <recommendedName>
        <fullName evidence="4">Zinc finger PHD-type domain-containing protein</fullName>
    </recommendedName>
</protein>
<evidence type="ECO:0000256" key="3">
    <source>
        <dbReference type="ARBA" id="ARBA00022833"/>
    </source>
</evidence>
<proteinExistence type="predicted"/>
<dbReference type="Pfam" id="PF00628">
    <property type="entry name" value="PHD"/>
    <property type="match status" value="1"/>
</dbReference>
<dbReference type="InterPro" id="IPR019787">
    <property type="entry name" value="Znf_PHD-finger"/>
</dbReference>
<evidence type="ECO:0000256" key="1">
    <source>
        <dbReference type="ARBA" id="ARBA00022723"/>
    </source>
</evidence>
<dbReference type="SMART" id="SM00249">
    <property type="entry name" value="PHD"/>
    <property type="match status" value="1"/>
</dbReference>
<reference evidence="5" key="1">
    <citation type="submission" date="2023-08" db="EMBL/GenBank/DDBJ databases">
        <title>A de novo genome assembly of Solanum verrucosum Schlechtendal, a Mexican diploid species geographically isolated from the other diploid A-genome species in potato relatives.</title>
        <authorList>
            <person name="Hosaka K."/>
        </authorList>
    </citation>
    <scope>NUCLEOTIDE SEQUENCE</scope>
    <source>
        <tissue evidence="5">Young leaves</tissue>
    </source>
</reference>
<evidence type="ECO:0000259" key="4">
    <source>
        <dbReference type="SMART" id="SM00249"/>
    </source>
</evidence>
<dbReference type="InterPro" id="IPR001965">
    <property type="entry name" value="Znf_PHD"/>
</dbReference>
<dbReference type="Proteomes" id="UP001234989">
    <property type="component" value="Chromosome 4"/>
</dbReference>
<feature type="non-terminal residue" evidence="5">
    <location>
        <position position="192"/>
    </location>
</feature>
<gene>
    <name evidence="5" type="ORF">MTR67_019869</name>
</gene>
<evidence type="ECO:0000313" key="6">
    <source>
        <dbReference type="Proteomes" id="UP001234989"/>
    </source>
</evidence>
<feature type="domain" description="Zinc finger PHD-type" evidence="4">
    <location>
        <begin position="73"/>
        <end position="118"/>
    </location>
</feature>
<keyword evidence="6" id="KW-1185">Reference proteome</keyword>
<sequence>MWFLTNTWFIELLPSFAHNAVDYWLFWLFSGNLVVATGKCMSPTKYLQLFQISWGTTQANNVTKLLEDVLVNVCGEKEKADGGDSLACDSCEEIYHLSCVEPTVKEIPVRSWYCAKGMESPHDNCVVCERLTTSSSVIIEDEVEDLTSEDMVLELEDSTNGLVDGELKLCEGVEDSPCCNVCTTEGRHGRKM</sequence>
<dbReference type="AlphaFoldDB" id="A0AAF0TNX9"/>
<dbReference type="SUPFAM" id="SSF57903">
    <property type="entry name" value="FYVE/PHD zinc finger"/>
    <property type="match status" value="1"/>
</dbReference>
<organism evidence="5 6">
    <name type="scientific">Solanum verrucosum</name>
    <dbReference type="NCBI Taxonomy" id="315347"/>
    <lineage>
        <taxon>Eukaryota</taxon>
        <taxon>Viridiplantae</taxon>
        <taxon>Streptophyta</taxon>
        <taxon>Embryophyta</taxon>
        <taxon>Tracheophyta</taxon>
        <taxon>Spermatophyta</taxon>
        <taxon>Magnoliopsida</taxon>
        <taxon>eudicotyledons</taxon>
        <taxon>Gunneridae</taxon>
        <taxon>Pentapetalae</taxon>
        <taxon>asterids</taxon>
        <taxon>lamiids</taxon>
        <taxon>Solanales</taxon>
        <taxon>Solanaceae</taxon>
        <taxon>Solanoideae</taxon>
        <taxon>Solaneae</taxon>
        <taxon>Solanum</taxon>
    </lineage>
</organism>
<keyword evidence="2" id="KW-0863">Zinc-finger</keyword>
<dbReference type="EMBL" id="CP133615">
    <property type="protein sequence ID" value="WMV26484.1"/>
    <property type="molecule type" value="Genomic_DNA"/>
</dbReference>